<feature type="transmembrane region" description="Helical" evidence="8">
    <location>
        <begin position="137"/>
        <end position="158"/>
    </location>
</feature>
<name>A0A167MDY1_CALVF</name>
<feature type="transmembrane region" description="Helical" evidence="8">
    <location>
        <begin position="345"/>
        <end position="367"/>
    </location>
</feature>
<feature type="transmembrane region" description="Helical" evidence="8">
    <location>
        <begin position="294"/>
        <end position="318"/>
    </location>
</feature>
<evidence type="ECO:0000256" key="8">
    <source>
        <dbReference type="SAM" id="Phobius"/>
    </source>
</evidence>
<comment type="subcellular location">
    <subcellularLocation>
        <location evidence="1">Membrane</location>
        <topology evidence="1">Multi-pass membrane protein</topology>
    </subcellularLocation>
</comment>
<dbReference type="PANTHER" id="PTHR31645">
    <property type="entry name" value="OLIGOPEPTIDE TRANSPORTER YGL114W-RELATED"/>
    <property type="match status" value="1"/>
</dbReference>
<evidence type="ECO:0000256" key="2">
    <source>
        <dbReference type="ARBA" id="ARBA00008807"/>
    </source>
</evidence>
<keyword evidence="6 8" id="KW-0472">Membrane</keyword>
<dbReference type="EMBL" id="KV417283">
    <property type="protein sequence ID" value="KZO96613.1"/>
    <property type="molecule type" value="Genomic_DNA"/>
</dbReference>
<dbReference type="NCBIfam" id="TIGR00728">
    <property type="entry name" value="OPT_sfam"/>
    <property type="match status" value="2"/>
</dbReference>
<evidence type="ECO:0000256" key="7">
    <source>
        <dbReference type="SAM" id="MobiDB-lite"/>
    </source>
</evidence>
<feature type="transmembrane region" description="Helical" evidence="8">
    <location>
        <begin position="599"/>
        <end position="621"/>
    </location>
</feature>
<feature type="transmembrane region" description="Helical" evidence="8">
    <location>
        <begin position="426"/>
        <end position="448"/>
    </location>
</feature>
<feature type="region of interest" description="Disordered" evidence="7">
    <location>
        <begin position="186"/>
        <end position="229"/>
    </location>
</feature>
<dbReference type="AlphaFoldDB" id="A0A167MDY1"/>
<evidence type="ECO:0000256" key="4">
    <source>
        <dbReference type="ARBA" id="ARBA00022692"/>
    </source>
</evidence>
<proteinExistence type="inferred from homology"/>
<feature type="transmembrane region" description="Helical" evidence="8">
    <location>
        <begin position="571"/>
        <end position="587"/>
    </location>
</feature>
<protein>
    <submittedName>
        <fullName evidence="9">Oligopeptide transporter</fullName>
    </submittedName>
</protein>
<feature type="transmembrane region" description="Helical" evidence="8">
    <location>
        <begin position="399"/>
        <end position="419"/>
    </location>
</feature>
<evidence type="ECO:0000256" key="6">
    <source>
        <dbReference type="ARBA" id="ARBA00023136"/>
    </source>
</evidence>
<dbReference type="Proteomes" id="UP000076738">
    <property type="component" value="Unassembled WGS sequence"/>
</dbReference>
<keyword evidence="10" id="KW-1185">Reference proteome</keyword>
<keyword evidence="3" id="KW-0813">Transport</keyword>
<dbReference type="InterPro" id="IPR045035">
    <property type="entry name" value="YSL-like"/>
</dbReference>
<feature type="transmembrane region" description="Helical" evidence="8">
    <location>
        <begin position="641"/>
        <end position="664"/>
    </location>
</feature>
<feature type="transmembrane region" description="Helical" evidence="8">
    <location>
        <begin position="512"/>
        <end position="530"/>
    </location>
</feature>
<dbReference type="InterPro" id="IPR004813">
    <property type="entry name" value="OPT"/>
</dbReference>
<evidence type="ECO:0000313" key="9">
    <source>
        <dbReference type="EMBL" id="KZO96613.1"/>
    </source>
</evidence>
<dbReference type="OrthoDB" id="627262at2759"/>
<evidence type="ECO:0000256" key="3">
    <source>
        <dbReference type="ARBA" id="ARBA00022448"/>
    </source>
</evidence>
<comment type="similarity">
    <text evidence="2">Belongs to the oligopeptide OPT transporter family.</text>
</comment>
<feature type="compositionally biased region" description="Low complexity" evidence="7">
    <location>
        <begin position="206"/>
        <end position="215"/>
    </location>
</feature>
<dbReference type="GO" id="GO:0035673">
    <property type="term" value="F:oligopeptide transmembrane transporter activity"/>
    <property type="evidence" value="ECO:0007669"/>
    <property type="project" value="InterPro"/>
</dbReference>
<keyword evidence="5 8" id="KW-1133">Transmembrane helix</keyword>
<evidence type="ECO:0000256" key="1">
    <source>
        <dbReference type="ARBA" id="ARBA00004141"/>
    </source>
</evidence>
<dbReference type="PANTHER" id="PTHR31645:SF0">
    <property type="entry name" value="OLIGOPEPTIDE TRANSPORTER YGL114W-RELATED"/>
    <property type="match status" value="1"/>
</dbReference>
<keyword evidence="4 8" id="KW-0812">Transmembrane</keyword>
<evidence type="ECO:0000256" key="5">
    <source>
        <dbReference type="ARBA" id="ARBA00022989"/>
    </source>
</evidence>
<organism evidence="9 10">
    <name type="scientific">Calocera viscosa (strain TUFC12733)</name>
    <dbReference type="NCBI Taxonomy" id="1330018"/>
    <lineage>
        <taxon>Eukaryota</taxon>
        <taxon>Fungi</taxon>
        <taxon>Dikarya</taxon>
        <taxon>Basidiomycota</taxon>
        <taxon>Agaricomycotina</taxon>
        <taxon>Dacrymycetes</taxon>
        <taxon>Dacrymycetales</taxon>
        <taxon>Dacrymycetaceae</taxon>
        <taxon>Calocera</taxon>
    </lineage>
</organism>
<feature type="transmembrane region" description="Helical" evidence="8">
    <location>
        <begin position="542"/>
        <end position="559"/>
    </location>
</feature>
<feature type="transmembrane region" description="Helical" evidence="8">
    <location>
        <begin position="247"/>
        <end position="274"/>
    </location>
</feature>
<feature type="transmembrane region" description="Helical" evidence="8">
    <location>
        <begin position="95"/>
        <end position="117"/>
    </location>
</feature>
<gene>
    <name evidence="9" type="ORF">CALVIDRAFT_108733</name>
</gene>
<dbReference type="GO" id="GO:0000329">
    <property type="term" value="C:fungal-type vacuole membrane"/>
    <property type="evidence" value="ECO:0007669"/>
    <property type="project" value="TreeGrafter"/>
</dbReference>
<reference evidence="9 10" key="1">
    <citation type="journal article" date="2016" name="Mol. Biol. Evol.">
        <title>Comparative Genomics of Early-Diverging Mushroom-Forming Fungi Provides Insights into the Origins of Lignocellulose Decay Capabilities.</title>
        <authorList>
            <person name="Nagy L.G."/>
            <person name="Riley R."/>
            <person name="Tritt A."/>
            <person name="Adam C."/>
            <person name="Daum C."/>
            <person name="Floudas D."/>
            <person name="Sun H."/>
            <person name="Yadav J.S."/>
            <person name="Pangilinan J."/>
            <person name="Larsson K.H."/>
            <person name="Matsuura K."/>
            <person name="Barry K."/>
            <person name="Labutti K."/>
            <person name="Kuo R."/>
            <person name="Ohm R.A."/>
            <person name="Bhattacharya S.S."/>
            <person name="Shirouzu T."/>
            <person name="Yoshinaga Y."/>
            <person name="Martin F.M."/>
            <person name="Grigoriev I.V."/>
            <person name="Hibbett D.S."/>
        </authorList>
    </citation>
    <scope>NUCLEOTIDE SEQUENCE [LARGE SCALE GENOMIC DNA]</scope>
    <source>
        <strain evidence="9 10">TUFC12733</strain>
    </source>
</reference>
<accession>A0A167MDY1</accession>
<feature type="region of interest" description="Disordered" evidence="7">
    <location>
        <begin position="1"/>
        <end position="32"/>
    </location>
</feature>
<dbReference type="Pfam" id="PF03169">
    <property type="entry name" value="OPT"/>
    <property type="match status" value="1"/>
</dbReference>
<feature type="transmembrane region" description="Helical" evidence="8">
    <location>
        <begin position="38"/>
        <end position="56"/>
    </location>
</feature>
<dbReference type="STRING" id="1330018.A0A167MDY1"/>
<evidence type="ECO:0000313" key="10">
    <source>
        <dbReference type="Proteomes" id="UP000076738"/>
    </source>
</evidence>
<sequence>MSPIEQRPSLEDDELPSPSLAKPSPSPPSHSPELTLRALLPGLLIGTLLCFTNLYFGLQTGWISMMSLQSALLGYLLSLAPGFPKLPKFTPQENVILQTVAVATGTMPLAAGFVGIIPALGLLNVEDDGQPALLLGFWQGIGWAAAVAFFGVFLAAPLRKQVIIKENLPFPSGTATAQLISVMHSAPPSTLRHRRPAPTSSGGEYTALPTTTPSSDPDPDPESLPSADDSELSLTQLQADATQGWRALGWSFCASGLLTLGAYFVPVLFFIPVFDIFHRGLAREWLWWFSPSLSYVGQGIIMGFPITLSMNLGMLVGWGMLSPLSKLSGWAPGPVGDMQTGARGWILWTSLSIMCAESVVSLIPVVVEAVSLLFGRQKTAEEEEEEDEEDEERLVPTKWWAWGLAGTSVLGVLGVWAVFHDEGGKIWAVAIGFLMGGVLSVLGVRALGETDLNPVSGLGKISQLLFAVLQPGNVVANIIAGGVAEAGAQQAGDLMQDLKTGHLLHTSPRAQLYSQLLGSLFSIFVTVGAYDLYKRAYPIPGPAFPAPTAYVWLSLARLLRDGSLPPQSGKFMLASAGLAIAVAALKVRAQRSGYAWAKWVPSGVAFAIGFLNTPSFSIARLIGGVVEYAYYRRKGRGHEGIWLIIVASGFVLGEGTVSVLTLVLKTAGIGAATCWGCVDGVCPSC</sequence>